<gene>
    <name evidence="1" type="ORF">WMY93_013143</name>
</gene>
<accession>A0AAW0P898</accession>
<evidence type="ECO:0000313" key="2">
    <source>
        <dbReference type="Proteomes" id="UP001460270"/>
    </source>
</evidence>
<keyword evidence="2" id="KW-1185">Reference proteome</keyword>
<dbReference type="Proteomes" id="UP001460270">
    <property type="component" value="Unassembled WGS sequence"/>
</dbReference>
<protein>
    <submittedName>
        <fullName evidence="1">Uncharacterized protein</fullName>
    </submittedName>
</protein>
<sequence length="143" mass="17116">MDADRGFWRTLLRQKIVAVFNFRRCRFELRLDQTRGPSLLLQLFGIVIKVRREIQEQTSQSHIQRTTRPDWHIQWITSVLNFIQRHFELRLDQAGKPTLFIVLSGSRLKWDQSEWAPSLFKRREWVEHSFLPEFLPPFPGEGG</sequence>
<reference evidence="2" key="1">
    <citation type="submission" date="2024-04" db="EMBL/GenBank/DDBJ databases">
        <title>Salinicola lusitanus LLJ914,a marine bacterium isolated from the Okinawa Trough.</title>
        <authorList>
            <person name="Li J."/>
        </authorList>
    </citation>
    <scope>NUCLEOTIDE SEQUENCE [LARGE SCALE GENOMIC DNA]</scope>
</reference>
<dbReference type="EMBL" id="JBBPFD010000009">
    <property type="protein sequence ID" value="KAK7912932.1"/>
    <property type="molecule type" value="Genomic_DNA"/>
</dbReference>
<name>A0AAW0P898_9GOBI</name>
<organism evidence="1 2">
    <name type="scientific">Mugilogobius chulae</name>
    <name type="common">yellowstripe goby</name>
    <dbReference type="NCBI Taxonomy" id="88201"/>
    <lineage>
        <taxon>Eukaryota</taxon>
        <taxon>Metazoa</taxon>
        <taxon>Chordata</taxon>
        <taxon>Craniata</taxon>
        <taxon>Vertebrata</taxon>
        <taxon>Euteleostomi</taxon>
        <taxon>Actinopterygii</taxon>
        <taxon>Neopterygii</taxon>
        <taxon>Teleostei</taxon>
        <taxon>Neoteleostei</taxon>
        <taxon>Acanthomorphata</taxon>
        <taxon>Gobiaria</taxon>
        <taxon>Gobiiformes</taxon>
        <taxon>Gobioidei</taxon>
        <taxon>Gobiidae</taxon>
        <taxon>Gobionellinae</taxon>
        <taxon>Mugilogobius</taxon>
    </lineage>
</organism>
<evidence type="ECO:0000313" key="1">
    <source>
        <dbReference type="EMBL" id="KAK7912932.1"/>
    </source>
</evidence>
<dbReference type="AlphaFoldDB" id="A0AAW0P898"/>
<comment type="caution">
    <text evidence="1">The sequence shown here is derived from an EMBL/GenBank/DDBJ whole genome shotgun (WGS) entry which is preliminary data.</text>
</comment>
<proteinExistence type="predicted"/>